<gene>
    <name evidence="1" type="ORF">J2Y69_003092</name>
</gene>
<evidence type="ECO:0000313" key="2">
    <source>
        <dbReference type="Proteomes" id="UP001259347"/>
    </source>
</evidence>
<organism evidence="1 2">
    <name type="scientific">Microbacterium resistens</name>
    <dbReference type="NCBI Taxonomy" id="156977"/>
    <lineage>
        <taxon>Bacteria</taxon>
        <taxon>Bacillati</taxon>
        <taxon>Actinomycetota</taxon>
        <taxon>Actinomycetes</taxon>
        <taxon>Micrococcales</taxon>
        <taxon>Microbacteriaceae</taxon>
        <taxon>Microbacterium</taxon>
    </lineage>
</organism>
<name>A0ABU1SFT3_9MICO</name>
<evidence type="ECO:0008006" key="3">
    <source>
        <dbReference type="Google" id="ProtNLM"/>
    </source>
</evidence>
<dbReference type="Proteomes" id="UP001259347">
    <property type="component" value="Unassembled WGS sequence"/>
</dbReference>
<keyword evidence="2" id="KW-1185">Reference proteome</keyword>
<evidence type="ECO:0000313" key="1">
    <source>
        <dbReference type="EMBL" id="MDR6868476.1"/>
    </source>
</evidence>
<dbReference type="EMBL" id="JAVDUM010000014">
    <property type="protein sequence ID" value="MDR6868476.1"/>
    <property type="molecule type" value="Genomic_DNA"/>
</dbReference>
<comment type="caution">
    <text evidence="1">The sequence shown here is derived from an EMBL/GenBank/DDBJ whole genome shotgun (WGS) entry which is preliminary data.</text>
</comment>
<accession>A0ABU1SFT3</accession>
<sequence length="62" mass="6833">MSDAPDEWIVSYGMGGYVCSVCGDPVESEPCPLHQPEAHARCMDADRPIRATNNEGDDHERD</sequence>
<reference evidence="1 2" key="1">
    <citation type="submission" date="2023-07" db="EMBL/GenBank/DDBJ databases">
        <title>Sorghum-associated microbial communities from plants grown in Nebraska, USA.</title>
        <authorList>
            <person name="Schachtman D."/>
        </authorList>
    </citation>
    <scope>NUCLEOTIDE SEQUENCE [LARGE SCALE GENOMIC DNA]</scope>
    <source>
        <strain evidence="1 2">2980</strain>
    </source>
</reference>
<protein>
    <recommendedName>
        <fullName evidence="3">Small CPxCG-related zinc finger protein</fullName>
    </recommendedName>
</protein>
<proteinExistence type="predicted"/>